<sequence>MSQPHEWSFGTHRAWFEPPDVLWMKIRGATSLEDAITILELYREVGSQQRFFLVTDLSEATTVDLKARDHVSWNFHADWFHGAIYIGAGLMQRAVATSMSFFHSLTGQQTRPQHFVPTENDARVLIAEERSLLDKYSGSARGTARPLHPDG</sequence>
<dbReference type="RefSeq" id="WP_043412552.1">
    <property type="nucleotide sequence ID" value="NZ_JPMI01000378.1"/>
</dbReference>
<dbReference type="EMBL" id="JPMI01000378">
    <property type="protein sequence ID" value="KFA87499.1"/>
    <property type="molecule type" value="Genomic_DNA"/>
</dbReference>
<name>A0A084SGB4_9BACT</name>
<evidence type="ECO:0000313" key="2">
    <source>
        <dbReference type="Proteomes" id="UP000028547"/>
    </source>
</evidence>
<protein>
    <submittedName>
        <fullName evidence="1">Uncharacterized protein</fullName>
    </submittedName>
</protein>
<dbReference type="Proteomes" id="UP000028547">
    <property type="component" value="Unassembled WGS sequence"/>
</dbReference>
<comment type="caution">
    <text evidence="1">The sequence shown here is derived from an EMBL/GenBank/DDBJ whole genome shotgun (WGS) entry which is preliminary data.</text>
</comment>
<accession>A0A084SGB4</accession>
<evidence type="ECO:0000313" key="1">
    <source>
        <dbReference type="EMBL" id="KFA87499.1"/>
    </source>
</evidence>
<organism evidence="1 2">
    <name type="scientific">Archangium violaceum Cb vi76</name>
    <dbReference type="NCBI Taxonomy" id="1406225"/>
    <lineage>
        <taxon>Bacteria</taxon>
        <taxon>Pseudomonadati</taxon>
        <taxon>Myxococcota</taxon>
        <taxon>Myxococcia</taxon>
        <taxon>Myxococcales</taxon>
        <taxon>Cystobacterineae</taxon>
        <taxon>Archangiaceae</taxon>
        <taxon>Archangium</taxon>
    </lineage>
</organism>
<reference evidence="1 2" key="1">
    <citation type="submission" date="2014-07" db="EMBL/GenBank/DDBJ databases">
        <title>Draft Genome Sequence of Gephyronic Acid Producer, Cystobacter violaceus Strain Cb vi76.</title>
        <authorList>
            <person name="Stevens D.C."/>
            <person name="Young J."/>
            <person name="Carmichael R."/>
            <person name="Tan J."/>
            <person name="Taylor R.E."/>
        </authorList>
    </citation>
    <scope>NUCLEOTIDE SEQUENCE [LARGE SCALE GENOMIC DNA]</scope>
    <source>
        <strain evidence="1 2">Cb vi76</strain>
    </source>
</reference>
<gene>
    <name evidence="1" type="ORF">Q664_48440</name>
</gene>
<dbReference type="AlphaFoldDB" id="A0A084SGB4"/>
<proteinExistence type="predicted"/>